<evidence type="ECO:0000259" key="3">
    <source>
        <dbReference type="SMART" id="SM00093"/>
    </source>
</evidence>
<evidence type="ECO:0000256" key="1">
    <source>
        <dbReference type="ARBA" id="ARBA00009500"/>
    </source>
</evidence>
<dbReference type="EMBL" id="JAGKQH010000005">
    <property type="protein sequence ID" value="KAG6598395.1"/>
    <property type="molecule type" value="Genomic_DNA"/>
</dbReference>
<dbReference type="InterPro" id="IPR023796">
    <property type="entry name" value="Serpin_dom"/>
</dbReference>
<feature type="non-terminal residue" evidence="4">
    <location>
        <position position="1"/>
    </location>
</feature>
<dbReference type="PROSITE" id="PS00284">
    <property type="entry name" value="SERPIN"/>
    <property type="match status" value="1"/>
</dbReference>
<evidence type="ECO:0000313" key="5">
    <source>
        <dbReference type="Proteomes" id="UP000685013"/>
    </source>
</evidence>
<sequence>MRLSNLSSLSLPYRSSISRQQPTPTSVFSLVKYASSLYQQQPQPPSVAHRHYTNMYALPKTKMDQRFHVLMMEALNGEKVTTSQSDVAMTITKRLLQTEGKNTNLVFSPLSIHILLSLIAAGSNGPTLDQLLSFLKSNSIDQLNQFTSEITSMVLANGSKKGGPRLSFASGVWLDRSLSPKPSFKHLAQTAYKANIAQADFKNKADEVISEVNSWAEKHANGIIKEILGPKSIGSSTMLIMANALYFKAAWEQKFAALNTKEYKFYLLDGNSVMAPFMHSSMKQYVAAFEGFKVLAMPYEQGHDQRRHFSMYIFLPDEKDGLASLIEKLDSEPGFIDRHIPYEKREVQKFMIPKFKISFGVELTEALKGLGLTLPFHGGLTEMVEPQVGAEDPFVSVILQKSFIEVNEQGTDAAAVSVSRMLGRCPSDLTVRIDFVADHPFLYVLREDTTGTLLFVGQLLNPLVSK</sequence>
<dbReference type="SMART" id="SM00093">
    <property type="entry name" value="SERPIN"/>
    <property type="match status" value="1"/>
</dbReference>
<dbReference type="PANTHER" id="PTHR11461">
    <property type="entry name" value="SERINE PROTEASE INHIBITOR, SERPIN"/>
    <property type="match status" value="1"/>
</dbReference>
<dbReference type="InterPro" id="IPR000215">
    <property type="entry name" value="Serpin_fam"/>
</dbReference>
<organism evidence="4 5">
    <name type="scientific">Cucurbita argyrosperma subsp. sororia</name>
    <dbReference type="NCBI Taxonomy" id="37648"/>
    <lineage>
        <taxon>Eukaryota</taxon>
        <taxon>Viridiplantae</taxon>
        <taxon>Streptophyta</taxon>
        <taxon>Embryophyta</taxon>
        <taxon>Tracheophyta</taxon>
        <taxon>Spermatophyta</taxon>
        <taxon>Magnoliopsida</taxon>
        <taxon>eudicotyledons</taxon>
        <taxon>Gunneridae</taxon>
        <taxon>Pentapetalae</taxon>
        <taxon>rosids</taxon>
        <taxon>fabids</taxon>
        <taxon>Cucurbitales</taxon>
        <taxon>Cucurbitaceae</taxon>
        <taxon>Cucurbiteae</taxon>
        <taxon>Cucurbita</taxon>
    </lineage>
</organism>
<comment type="caution">
    <text evidence="4">The sequence shown here is derived from an EMBL/GenBank/DDBJ whole genome shotgun (WGS) entry which is preliminary data.</text>
</comment>
<dbReference type="Pfam" id="PF00079">
    <property type="entry name" value="Serpin"/>
    <property type="match status" value="1"/>
</dbReference>
<evidence type="ECO:0000256" key="2">
    <source>
        <dbReference type="RuleBase" id="RU000411"/>
    </source>
</evidence>
<reference evidence="4 5" key="1">
    <citation type="journal article" date="2021" name="Hortic Res">
        <title>The domestication of Cucurbita argyrosperma as revealed by the genome of its wild relative.</title>
        <authorList>
            <person name="Barrera-Redondo J."/>
            <person name="Sanchez-de la Vega G."/>
            <person name="Aguirre-Liguori J.A."/>
            <person name="Castellanos-Morales G."/>
            <person name="Gutierrez-Guerrero Y.T."/>
            <person name="Aguirre-Dugua X."/>
            <person name="Aguirre-Planter E."/>
            <person name="Tenaillon M.I."/>
            <person name="Lira-Saade R."/>
            <person name="Eguiarte L.E."/>
        </authorList>
    </citation>
    <scope>NUCLEOTIDE SEQUENCE [LARGE SCALE GENOMIC DNA]</scope>
    <source>
        <strain evidence="4">JBR-2021</strain>
    </source>
</reference>
<dbReference type="PANTHER" id="PTHR11461:SF211">
    <property type="entry name" value="GH10112P-RELATED"/>
    <property type="match status" value="1"/>
</dbReference>
<dbReference type="CDD" id="cd02043">
    <property type="entry name" value="serpinP_plants"/>
    <property type="match status" value="1"/>
</dbReference>
<proteinExistence type="inferred from homology"/>
<gene>
    <name evidence="4" type="ORF">SDJN03_08173</name>
</gene>
<name>A0AAV6NL41_9ROSI</name>
<dbReference type="GO" id="GO:0004867">
    <property type="term" value="F:serine-type endopeptidase inhibitor activity"/>
    <property type="evidence" value="ECO:0007669"/>
    <property type="project" value="InterPro"/>
</dbReference>
<dbReference type="GO" id="GO:0005615">
    <property type="term" value="C:extracellular space"/>
    <property type="evidence" value="ECO:0007669"/>
    <property type="project" value="InterPro"/>
</dbReference>
<accession>A0AAV6NL41</accession>
<dbReference type="InterPro" id="IPR023795">
    <property type="entry name" value="Serpin_CS"/>
</dbReference>
<dbReference type="Proteomes" id="UP000685013">
    <property type="component" value="Chromosome 5"/>
</dbReference>
<comment type="similarity">
    <text evidence="1 2">Belongs to the serpin family.</text>
</comment>
<feature type="domain" description="Serpin" evidence="3">
    <location>
        <begin position="89"/>
        <end position="462"/>
    </location>
</feature>
<dbReference type="AlphaFoldDB" id="A0AAV6NL41"/>
<keyword evidence="5" id="KW-1185">Reference proteome</keyword>
<protein>
    <submittedName>
        <fullName evidence="4">Serpin-ZX</fullName>
    </submittedName>
</protein>
<evidence type="ECO:0000313" key="4">
    <source>
        <dbReference type="EMBL" id="KAG6598395.1"/>
    </source>
</evidence>